<proteinExistence type="predicted"/>
<keyword evidence="2" id="KW-1185">Reference proteome</keyword>
<gene>
    <name evidence="1" type="ORF">ACFQ2I_11170</name>
</gene>
<name>A0ABW3HQW8_9BACL</name>
<accession>A0ABW3HQW8</accession>
<organism evidence="1 2">
    <name type="scientific">Paenibacillus chungangensis</name>
    <dbReference type="NCBI Taxonomy" id="696535"/>
    <lineage>
        <taxon>Bacteria</taxon>
        <taxon>Bacillati</taxon>
        <taxon>Bacillota</taxon>
        <taxon>Bacilli</taxon>
        <taxon>Bacillales</taxon>
        <taxon>Paenibacillaceae</taxon>
        <taxon>Paenibacillus</taxon>
    </lineage>
</organism>
<dbReference type="Proteomes" id="UP001596989">
    <property type="component" value="Unassembled WGS sequence"/>
</dbReference>
<comment type="caution">
    <text evidence="1">The sequence shown here is derived from an EMBL/GenBank/DDBJ whole genome shotgun (WGS) entry which is preliminary data.</text>
</comment>
<protein>
    <submittedName>
        <fullName evidence="1">Uncharacterized protein</fullName>
    </submittedName>
</protein>
<sequence length="93" mass="11192">MQFVTQEQIDQFYIKFEGKDIVELNEMLEVFREVFDHPAPVKMMSEDKKRRMTHSLFTNPLVMNDLREAAEDNKLIYNEEDIMRIVHEVQDGR</sequence>
<dbReference type="EMBL" id="JBHTJZ010000012">
    <property type="protein sequence ID" value="MFD0959954.1"/>
    <property type="molecule type" value="Genomic_DNA"/>
</dbReference>
<reference evidence="2" key="1">
    <citation type="journal article" date="2019" name="Int. J. Syst. Evol. Microbiol.">
        <title>The Global Catalogue of Microorganisms (GCM) 10K type strain sequencing project: providing services to taxonomists for standard genome sequencing and annotation.</title>
        <authorList>
            <consortium name="The Broad Institute Genomics Platform"/>
            <consortium name="The Broad Institute Genome Sequencing Center for Infectious Disease"/>
            <person name="Wu L."/>
            <person name="Ma J."/>
        </authorList>
    </citation>
    <scope>NUCLEOTIDE SEQUENCE [LARGE SCALE GENOMIC DNA]</scope>
    <source>
        <strain evidence="2">CCUG 59129</strain>
    </source>
</reference>
<dbReference type="RefSeq" id="WP_377564266.1">
    <property type="nucleotide sequence ID" value="NZ_JBHTJZ010000012.1"/>
</dbReference>
<evidence type="ECO:0000313" key="2">
    <source>
        <dbReference type="Proteomes" id="UP001596989"/>
    </source>
</evidence>
<evidence type="ECO:0000313" key="1">
    <source>
        <dbReference type="EMBL" id="MFD0959954.1"/>
    </source>
</evidence>